<keyword evidence="2" id="KW-1185">Reference proteome</keyword>
<protein>
    <submittedName>
        <fullName evidence="1">Uncharacterized protein</fullName>
    </submittedName>
</protein>
<dbReference type="Proteomes" id="UP000035058">
    <property type="component" value="Unassembled WGS sequence"/>
</dbReference>
<dbReference type="RefSeq" id="WP_006865668.1">
    <property type="nucleotide sequence ID" value="NZ_BAHE01000009.1"/>
</dbReference>
<dbReference type="InterPro" id="IPR052922">
    <property type="entry name" value="Cytidylate_Kinase-2"/>
</dbReference>
<sequence length="206" mass="23401">MILAGYRRHLPFPGSPATSATMADVNVHDDRPRHPRRIAVAGVSGVGKTTTARRIAGLLDVPHVEIDALHHGPGWVRRPEFLDDVREFLAGDAWVTEWQYRDARPLIAARAELLVWLDLPYWTTTFPRVVRRTVRRRLRREVLWNGNLEAPLRTIFTNPEHIIRWSVSQRHAVAAVVPQLQRSEPGLPGVRLRSQADVDAWLAGFS</sequence>
<dbReference type="InterPro" id="IPR027417">
    <property type="entry name" value="P-loop_NTPase"/>
</dbReference>
<reference evidence="1 2" key="1">
    <citation type="submission" date="2012-08" db="EMBL/GenBank/DDBJ databases">
        <title>Whole genome shotgun sequence of Gordonia namibiensis NBRC 108229.</title>
        <authorList>
            <person name="Isaki-Nakamura S."/>
            <person name="Hosoyama A."/>
            <person name="Tsuchikane K."/>
            <person name="Katsumata H."/>
            <person name="Baba S."/>
            <person name="Yamazaki S."/>
            <person name="Fujita N."/>
        </authorList>
    </citation>
    <scope>NUCLEOTIDE SEQUENCE [LARGE SCALE GENOMIC DNA]</scope>
    <source>
        <strain evidence="1 2">NBRC 108229</strain>
    </source>
</reference>
<gene>
    <name evidence="1" type="ORF">GONAM_09_00490</name>
</gene>
<organism evidence="1 2">
    <name type="scientific">Gordonia namibiensis NBRC 108229</name>
    <dbReference type="NCBI Taxonomy" id="1208314"/>
    <lineage>
        <taxon>Bacteria</taxon>
        <taxon>Bacillati</taxon>
        <taxon>Actinomycetota</taxon>
        <taxon>Actinomycetes</taxon>
        <taxon>Mycobacteriales</taxon>
        <taxon>Gordoniaceae</taxon>
        <taxon>Gordonia</taxon>
    </lineage>
</organism>
<dbReference type="SUPFAM" id="SSF52540">
    <property type="entry name" value="P-loop containing nucleoside triphosphate hydrolases"/>
    <property type="match status" value="1"/>
</dbReference>
<comment type="caution">
    <text evidence="1">The sequence shown here is derived from an EMBL/GenBank/DDBJ whole genome shotgun (WGS) entry which is preliminary data.</text>
</comment>
<dbReference type="PANTHER" id="PTHR37816">
    <property type="entry name" value="YALI0E33011P"/>
    <property type="match status" value="1"/>
</dbReference>
<dbReference type="Gene3D" id="3.40.50.300">
    <property type="entry name" value="P-loop containing nucleotide triphosphate hydrolases"/>
    <property type="match status" value="1"/>
</dbReference>
<evidence type="ECO:0000313" key="2">
    <source>
        <dbReference type="Proteomes" id="UP000035058"/>
    </source>
</evidence>
<name>K6XKP5_9ACTN</name>
<evidence type="ECO:0000313" key="1">
    <source>
        <dbReference type="EMBL" id="GAB99404.1"/>
    </source>
</evidence>
<dbReference type="PANTHER" id="PTHR37816:SF1">
    <property type="entry name" value="TOXIN"/>
    <property type="match status" value="1"/>
</dbReference>
<proteinExistence type="predicted"/>
<dbReference type="AlphaFoldDB" id="K6XKP5"/>
<dbReference type="EMBL" id="BAHE01000009">
    <property type="protein sequence ID" value="GAB99404.1"/>
    <property type="molecule type" value="Genomic_DNA"/>
</dbReference>
<accession>K6XKP5</accession>